<evidence type="ECO:0000313" key="1">
    <source>
        <dbReference type="EnsemblMetazoa" id="CLYHEMP017004.1"/>
    </source>
</evidence>
<sequence length="637" mass="72461">MATAAPPSTTLHLHHLQLFGICSIGQYALQQLLMDFSLTAHPSSPNAFEALSQILTLHKDKVRKKFSSIFTTPTVRDAIYLDVSKDIFHSSIPIDRLDINTLMEILREIKDFHSASPSHHAGWTCSDISNHRTKCCVDCDHKCSICGKDQCKKNICCDSKKKCAHKCNVCNSEQYDCVENKYVCCSSCKMCLNCVLNKHSLSAWNELYERCVDRTIGGICDSLKLRLSIKIIHIFRNITMHLTSAKCDDMDKGSFKDPKAPAHCDTWKKIRETLFFAVKFVLDVLKKNGPIGTNEYDQQLYTLRSISSATSVDPLKFFDGRIQTFLSIEGYTHTSEVLEDICQKFEAVDLKMSEKSLKLDVKFALQKDVDFDLDCEEAVDIENRFHMALTNYESSLQAYMVDYRLENSHIAEAHMIRIEFKISSTELSFKEYADRKSGQSLSLWNEIKKTFLTEEFQKKFPFATKITRGHWELGSLIIHVVLLKESGENWTECEHQIIDLFLPSLSASVVNYLPLVECCCRRLSNDDAIGSEPSDASGQSEMKVTVTFNIPTTSVEKFLHMNWLFPDFLTAFWQSSWKNGVQIKGVVIRNKNEDGKQYLQDPVNMIRYALKMLASIEKVNRIQSSFTEIKNIGGGGG</sequence>
<evidence type="ECO:0000313" key="2">
    <source>
        <dbReference type="Proteomes" id="UP000594262"/>
    </source>
</evidence>
<accession>A0A7M5X3T8</accession>
<dbReference type="Proteomes" id="UP000594262">
    <property type="component" value="Unplaced"/>
</dbReference>
<keyword evidence="2" id="KW-1185">Reference proteome</keyword>
<organism evidence="1 2">
    <name type="scientific">Clytia hemisphaerica</name>
    <dbReference type="NCBI Taxonomy" id="252671"/>
    <lineage>
        <taxon>Eukaryota</taxon>
        <taxon>Metazoa</taxon>
        <taxon>Cnidaria</taxon>
        <taxon>Hydrozoa</taxon>
        <taxon>Hydroidolina</taxon>
        <taxon>Leptothecata</taxon>
        <taxon>Obeliida</taxon>
        <taxon>Clytiidae</taxon>
        <taxon>Clytia</taxon>
    </lineage>
</organism>
<protein>
    <submittedName>
        <fullName evidence="1">Uncharacterized protein</fullName>
    </submittedName>
</protein>
<proteinExistence type="predicted"/>
<name>A0A7M5X3T8_9CNID</name>
<reference evidence="1" key="1">
    <citation type="submission" date="2021-01" db="UniProtKB">
        <authorList>
            <consortium name="EnsemblMetazoa"/>
        </authorList>
    </citation>
    <scope>IDENTIFICATION</scope>
</reference>
<dbReference type="EnsemblMetazoa" id="CLYHEMT017004.1">
    <property type="protein sequence ID" value="CLYHEMP017004.1"/>
    <property type="gene ID" value="CLYHEMG017004"/>
</dbReference>
<dbReference type="AlphaFoldDB" id="A0A7M5X3T8"/>